<dbReference type="Proteomes" id="UP001583280">
    <property type="component" value="Unassembled WGS sequence"/>
</dbReference>
<feature type="compositionally biased region" description="Basic and acidic residues" evidence="1">
    <location>
        <begin position="655"/>
        <end position="671"/>
    </location>
</feature>
<protein>
    <submittedName>
        <fullName evidence="2">Uncharacterized protein</fullName>
    </submittedName>
</protein>
<accession>A0ABR3ZB38</accession>
<keyword evidence="3" id="KW-1185">Reference proteome</keyword>
<feature type="region of interest" description="Disordered" evidence="1">
    <location>
        <begin position="655"/>
        <end position="678"/>
    </location>
</feature>
<evidence type="ECO:0000313" key="2">
    <source>
        <dbReference type="EMBL" id="KAL1897515.1"/>
    </source>
</evidence>
<name>A0ABR3ZB38_9PEZI</name>
<evidence type="ECO:0000256" key="1">
    <source>
        <dbReference type="SAM" id="MobiDB-lite"/>
    </source>
</evidence>
<dbReference type="EMBL" id="JAWDJO010000044">
    <property type="protein sequence ID" value="KAL1897515.1"/>
    <property type="molecule type" value="Genomic_DNA"/>
</dbReference>
<gene>
    <name evidence="2" type="ORF">Cpir12675_002303</name>
</gene>
<sequence>MPSAGPAPSRAAINTLRSIIFGTSCSLALVAEERRRRTDIAWILVENGRLLRSQRCYHAGGLATVRAKFDNRSVAAPVSASVIAPWEDATTASEWHADQRQERQYHAYQNLQDHISGRPSADGGQDTIIRVGGYASGLLDVTGPLHENLQPRRSISAFENTKSLDAYMISHAPRTGAEKRQALTDEIEAEQNPLRMAMKQLALKLEEPGTGSRELQKLLDTAYEASNDLRTLPTGLLEMSRSAQYILRTRGNSEAAARALLKLVEDPRVERATLLSHYPGDVIGEILSIEDMLYMSVPAKITRFQLAGSILAGINSAFRASHRKRHARMCDIICRVLQLDSDGEISAAFLSACGSQASQIAHDIGERYTAKYPADVVAQWQACRQRHGLVYSPLKIRYVNPSRHTPAIDALIGSMKLSIQNGRLNDAISAFEDHIKRKGRRSNACLALALQSADILSAEPLCKRSLRLLRKAAHAKYNIEEDMSRLIAKRFDHLEKITSEANFKNGQMYAHVSSLLASMRDFCRNPGFLAYNRMARACLATRDYIGAIRLCLDSIRKHGRDDIFSHAFVISNLVFALSALGEYNLLHVLLLLLDHSPLKADDTVRRALIRARKRLAVAAGSALWDKTRAQHMMGERIVNEACLRMSEWRRSTRAEVDTKVVEGPDAEDTKEAAPPPTETAEAISSYSLEPQAHPTVVETEFGQFSAIDFTTLLRQVVNQWKTLTLAEEAEAARAQMQAQV</sequence>
<reference evidence="2 3" key="1">
    <citation type="journal article" date="2024" name="IMA Fungus">
        <title>IMA Genome - F19 : A genome assembly and annotation guide to empower mycologists, including annotated draft genome sequences of Ceratocystis pirilliformis, Diaporthe australafricana, Fusarium ophioides, Paecilomyces lecythidis, and Sporothrix stenoceras.</title>
        <authorList>
            <person name="Aylward J."/>
            <person name="Wilson A.M."/>
            <person name="Visagie C.M."/>
            <person name="Spraker J."/>
            <person name="Barnes I."/>
            <person name="Buitendag C."/>
            <person name="Ceriani C."/>
            <person name="Del Mar Angel L."/>
            <person name="du Plessis D."/>
            <person name="Fuchs T."/>
            <person name="Gasser K."/>
            <person name="Kramer D."/>
            <person name="Li W."/>
            <person name="Munsamy K."/>
            <person name="Piso A."/>
            <person name="Price J.L."/>
            <person name="Sonnekus B."/>
            <person name="Thomas C."/>
            <person name="van der Nest A."/>
            <person name="van Dijk A."/>
            <person name="van Heerden A."/>
            <person name="van Vuuren N."/>
            <person name="Yilmaz N."/>
            <person name="Duong T.A."/>
            <person name="van der Merwe N.A."/>
            <person name="Wingfield M.J."/>
            <person name="Wingfield B.D."/>
        </authorList>
    </citation>
    <scope>NUCLEOTIDE SEQUENCE [LARGE SCALE GENOMIC DNA]</scope>
    <source>
        <strain evidence="2 3">CMW 12675</strain>
    </source>
</reference>
<evidence type="ECO:0000313" key="3">
    <source>
        <dbReference type="Proteomes" id="UP001583280"/>
    </source>
</evidence>
<comment type="caution">
    <text evidence="2">The sequence shown here is derived from an EMBL/GenBank/DDBJ whole genome shotgun (WGS) entry which is preliminary data.</text>
</comment>
<organism evidence="2 3">
    <name type="scientific">Ceratocystis pirilliformis</name>
    <dbReference type="NCBI Taxonomy" id="259994"/>
    <lineage>
        <taxon>Eukaryota</taxon>
        <taxon>Fungi</taxon>
        <taxon>Dikarya</taxon>
        <taxon>Ascomycota</taxon>
        <taxon>Pezizomycotina</taxon>
        <taxon>Sordariomycetes</taxon>
        <taxon>Hypocreomycetidae</taxon>
        <taxon>Microascales</taxon>
        <taxon>Ceratocystidaceae</taxon>
        <taxon>Ceratocystis</taxon>
    </lineage>
</organism>
<proteinExistence type="predicted"/>